<name>A0A699GET0_TANCI</name>
<dbReference type="PANTHER" id="PTHR42776">
    <property type="entry name" value="SERINE PEPTIDASE S9 FAMILY MEMBER"/>
    <property type="match status" value="1"/>
</dbReference>
<evidence type="ECO:0000256" key="2">
    <source>
        <dbReference type="SAM" id="SignalP"/>
    </source>
</evidence>
<dbReference type="EMBL" id="BKCJ010000001">
    <property type="protein sequence ID" value="GEU28081.1"/>
    <property type="molecule type" value="Genomic_DNA"/>
</dbReference>
<feature type="domain" description="Peptidase S9 prolyl oligopeptidase catalytic" evidence="3">
    <location>
        <begin position="440"/>
        <end position="649"/>
    </location>
</feature>
<organism evidence="4">
    <name type="scientific">Tanacetum cinerariifolium</name>
    <name type="common">Dalmatian daisy</name>
    <name type="synonym">Chrysanthemum cinerariifolium</name>
    <dbReference type="NCBI Taxonomy" id="118510"/>
    <lineage>
        <taxon>Eukaryota</taxon>
        <taxon>Viridiplantae</taxon>
        <taxon>Streptophyta</taxon>
        <taxon>Embryophyta</taxon>
        <taxon>Tracheophyta</taxon>
        <taxon>Spermatophyta</taxon>
        <taxon>Magnoliopsida</taxon>
        <taxon>eudicotyledons</taxon>
        <taxon>Gunneridae</taxon>
        <taxon>Pentapetalae</taxon>
        <taxon>asterids</taxon>
        <taxon>campanulids</taxon>
        <taxon>Asterales</taxon>
        <taxon>Asteraceae</taxon>
        <taxon>Asteroideae</taxon>
        <taxon>Anthemideae</taxon>
        <taxon>Anthemidinae</taxon>
        <taxon>Tanacetum</taxon>
    </lineage>
</organism>
<dbReference type="InterPro" id="IPR029058">
    <property type="entry name" value="AB_hydrolase_fold"/>
</dbReference>
<evidence type="ECO:0000313" key="4">
    <source>
        <dbReference type="EMBL" id="GEU28081.1"/>
    </source>
</evidence>
<evidence type="ECO:0000259" key="3">
    <source>
        <dbReference type="Pfam" id="PF00326"/>
    </source>
</evidence>
<reference evidence="4" key="1">
    <citation type="journal article" date="2019" name="Sci. Rep.">
        <title>Draft genome of Tanacetum cinerariifolium, the natural source of mosquito coil.</title>
        <authorList>
            <person name="Yamashiro T."/>
            <person name="Shiraishi A."/>
            <person name="Satake H."/>
            <person name="Nakayama K."/>
        </authorList>
    </citation>
    <scope>NUCLEOTIDE SEQUENCE</scope>
</reference>
<keyword evidence="2" id="KW-0732">Signal</keyword>
<dbReference type="GO" id="GO:0004252">
    <property type="term" value="F:serine-type endopeptidase activity"/>
    <property type="evidence" value="ECO:0007669"/>
    <property type="project" value="TreeGrafter"/>
</dbReference>
<dbReference type="PANTHER" id="PTHR42776:SF27">
    <property type="entry name" value="DIPEPTIDYL PEPTIDASE FAMILY MEMBER 6"/>
    <property type="match status" value="1"/>
</dbReference>
<dbReference type="SUPFAM" id="SSF53474">
    <property type="entry name" value="alpha/beta-Hydrolases"/>
    <property type="match status" value="1"/>
</dbReference>
<protein>
    <recommendedName>
        <fullName evidence="3">Peptidase S9 prolyl oligopeptidase catalytic domain-containing protein</fullName>
    </recommendedName>
</protein>
<keyword evidence="1" id="KW-0378">Hydrolase</keyword>
<proteinExistence type="predicted"/>
<dbReference type="Gene3D" id="3.40.50.1820">
    <property type="entry name" value="alpha/beta hydrolase"/>
    <property type="match status" value="1"/>
</dbReference>
<dbReference type="InterPro" id="IPR001375">
    <property type="entry name" value="Peptidase_S9_cat"/>
</dbReference>
<accession>A0A699GET0</accession>
<sequence length="651" mass="72130">MRATLFIAFAASLLSPLAAAQTKPDLVPIDAFVREDQFSTPRISPDGKRLVVRARVPVDKRTVPMLNIYSLPDMKLLGTVRMALYAVPVAYYWASNTRLVVHLGIEVGSREAPESTGEVMAVEFDGSGKKYLYGYQMMESSSMGTRYGNDYGYAYTVYLPPERNNHVLLSTQVWDSRSSALYDMDTRSAARRLLASVPTPEATFIVQNDGVARFAMGTDERNIDQLWRYDDASSKWALADIPSRVAMYPFAFTADNKEYFATWSDDGGPLKLIRAARDGSGQRVLAEDARGSIDSFMYASSRTTPIAAFTSSGRPRAIYLDPDHPDVAIHKKLSAQFDDATVTLAGASDDGARMIMSVRSDRDPGVYYLYDRATHRADELFVTMEGIDPEQMAHRRPISFKARDGLELDGFLTLPTTKSARKPPLILLPHGGPHGVYDDWHFDTDAQFLASRGYAVLQVNYRGSGNRGKAFQHSGYRQWGGKILDDMVDGVKWVVDQGEVDGSRMCAYGASFGAYASLMLAAREPDLFKCAIGYAGVYEPAILAQADGIKSNERLVATIHRYVGTDAAELARYSPVQNAGNIKAAVLLIHGGKDTRAPKEHAFKMKAALEKAGHPPEWYYVDYEGHGFYDTENQAEVYKRLEAFLAKNLSR</sequence>
<feature type="signal peptide" evidence="2">
    <location>
        <begin position="1"/>
        <end position="20"/>
    </location>
</feature>
<dbReference type="Pfam" id="PF00326">
    <property type="entry name" value="Peptidase_S9"/>
    <property type="match status" value="1"/>
</dbReference>
<evidence type="ECO:0000256" key="1">
    <source>
        <dbReference type="ARBA" id="ARBA00022801"/>
    </source>
</evidence>
<dbReference type="SUPFAM" id="SSF82171">
    <property type="entry name" value="DPP6 N-terminal domain-like"/>
    <property type="match status" value="1"/>
</dbReference>
<gene>
    <name evidence="4" type="ORF">Tci_000059</name>
</gene>
<dbReference type="GO" id="GO:0006508">
    <property type="term" value="P:proteolysis"/>
    <property type="evidence" value="ECO:0007669"/>
    <property type="project" value="InterPro"/>
</dbReference>
<feature type="chain" id="PRO_5025374127" description="Peptidase S9 prolyl oligopeptidase catalytic domain-containing protein" evidence="2">
    <location>
        <begin position="21"/>
        <end position="651"/>
    </location>
</feature>
<dbReference type="AlphaFoldDB" id="A0A699GET0"/>
<comment type="caution">
    <text evidence="4">The sequence shown here is derived from an EMBL/GenBank/DDBJ whole genome shotgun (WGS) entry which is preliminary data.</text>
</comment>